<comment type="caution">
    <text evidence="1">The sequence shown here is derived from an EMBL/GenBank/DDBJ whole genome shotgun (WGS) entry which is preliminary data.</text>
</comment>
<evidence type="ECO:0008006" key="3">
    <source>
        <dbReference type="Google" id="ProtNLM"/>
    </source>
</evidence>
<protein>
    <recommendedName>
        <fullName evidence="3">Histidine kinase/HSP90-like ATPase domain-containing protein</fullName>
    </recommendedName>
</protein>
<accession>A0A161UPW5</accession>
<evidence type="ECO:0000313" key="1">
    <source>
        <dbReference type="EMBL" id="KZL47783.1"/>
    </source>
</evidence>
<name>A0A161UPW5_NODSP</name>
<dbReference type="EMBL" id="LWAJ01000282">
    <property type="protein sequence ID" value="KZL47783.1"/>
    <property type="molecule type" value="Genomic_DNA"/>
</dbReference>
<dbReference type="Proteomes" id="UP000076555">
    <property type="component" value="Unassembled WGS sequence"/>
</dbReference>
<organism evidence="1 2">
    <name type="scientific">Nodularia spumigena CENA596</name>
    <dbReference type="NCBI Taxonomy" id="1819295"/>
    <lineage>
        <taxon>Bacteria</taxon>
        <taxon>Bacillati</taxon>
        <taxon>Cyanobacteriota</taxon>
        <taxon>Cyanophyceae</taxon>
        <taxon>Nostocales</taxon>
        <taxon>Nodulariaceae</taxon>
        <taxon>Nodularia</taxon>
    </lineage>
</organism>
<dbReference type="RefSeq" id="WP_063874506.1">
    <property type="nucleotide sequence ID" value="NZ_CAWMRI010000282.1"/>
</dbReference>
<dbReference type="Gene3D" id="3.30.565.10">
    <property type="entry name" value="Histidine kinase-like ATPase, C-terminal domain"/>
    <property type="match status" value="1"/>
</dbReference>
<dbReference type="InterPro" id="IPR036890">
    <property type="entry name" value="HATPase_C_sf"/>
</dbReference>
<evidence type="ECO:0000313" key="2">
    <source>
        <dbReference type="Proteomes" id="UP000076555"/>
    </source>
</evidence>
<gene>
    <name evidence="1" type="ORF">A2T98_21450</name>
</gene>
<proteinExistence type="predicted"/>
<dbReference type="AlphaFoldDB" id="A0A161UPW5"/>
<sequence length="64" mass="7270">MRGSIFRNQIDTQTLWAAQFDLDKRQLFDPFFPTKPVGKGTGLGLSISYQIVVDKHHGIFKCNS</sequence>
<dbReference type="SUPFAM" id="SSF55874">
    <property type="entry name" value="ATPase domain of HSP90 chaperone/DNA topoisomerase II/histidine kinase"/>
    <property type="match status" value="1"/>
</dbReference>
<reference evidence="1 2" key="1">
    <citation type="submission" date="2016-04" db="EMBL/GenBank/DDBJ databases">
        <title>Draft Genome Assembly of the Bloom-forming Cyanobacterium Nodularia spumigena Strain CENA596 in Shrimp Production Ponds.</title>
        <authorList>
            <person name="Popin R.V."/>
            <person name="Rigonato J."/>
            <person name="Abreu V.A."/>
            <person name="Andreote A.P."/>
            <person name="Silveira S.B."/>
            <person name="Odebrecht C."/>
            <person name="Fiore M.F."/>
        </authorList>
    </citation>
    <scope>NUCLEOTIDE SEQUENCE [LARGE SCALE GENOMIC DNA]</scope>
    <source>
        <strain evidence="1 2">CENA596</strain>
    </source>
</reference>